<evidence type="ECO:0000313" key="1">
    <source>
        <dbReference type="EMBL" id="KAI3765016.1"/>
    </source>
</evidence>
<dbReference type="EMBL" id="CM042011">
    <property type="protein sequence ID" value="KAI3765016.1"/>
    <property type="molecule type" value="Genomic_DNA"/>
</dbReference>
<name>A0ACB9F226_CICIN</name>
<protein>
    <submittedName>
        <fullName evidence="1">Uncharacterized protein</fullName>
    </submittedName>
</protein>
<proteinExistence type="predicted"/>
<organism evidence="1 2">
    <name type="scientific">Cichorium intybus</name>
    <name type="common">Chicory</name>
    <dbReference type="NCBI Taxonomy" id="13427"/>
    <lineage>
        <taxon>Eukaryota</taxon>
        <taxon>Viridiplantae</taxon>
        <taxon>Streptophyta</taxon>
        <taxon>Embryophyta</taxon>
        <taxon>Tracheophyta</taxon>
        <taxon>Spermatophyta</taxon>
        <taxon>Magnoliopsida</taxon>
        <taxon>eudicotyledons</taxon>
        <taxon>Gunneridae</taxon>
        <taxon>Pentapetalae</taxon>
        <taxon>asterids</taxon>
        <taxon>campanulids</taxon>
        <taxon>Asterales</taxon>
        <taxon>Asteraceae</taxon>
        <taxon>Cichorioideae</taxon>
        <taxon>Cichorieae</taxon>
        <taxon>Cichoriinae</taxon>
        <taxon>Cichorium</taxon>
    </lineage>
</organism>
<gene>
    <name evidence="1" type="ORF">L2E82_15037</name>
</gene>
<accession>A0ACB9F226</accession>
<dbReference type="Proteomes" id="UP001055811">
    <property type="component" value="Linkage Group LG03"/>
</dbReference>
<reference evidence="2" key="1">
    <citation type="journal article" date="2022" name="Mol. Ecol. Resour.">
        <title>The genomes of chicory, endive, great burdock and yacon provide insights into Asteraceae palaeo-polyploidization history and plant inulin production.</title>
        <authorList>
            <person name="Fan W."/>
            <person name="Wang S."/>
            <person name="Wang H."/>
            <person name="Wang A."/>
            <person name="Jiang F."/>
            <person name="Liu H."/>
            <person name="Zhao H."/>
            <person name="Xu D."/>
            <person name="Zhang Y."/>
        </authorList>
    </citation>
    <scope>NUCLEOTIDE SEQUENCE [LARGE SCALE GENOMIC DNA]</scope>
    <source>
        <strain evidence="2">cv. Punajuju</strain>
    </source>
</reference>
<comment type="caution">
    <text evidence="1">The sequence shown here is derived from an EMBL/GenBank/DDBJ whole genome shotgun (WGS) entry which is preliminary data.</text>
</comment>
<sequence length="73" mass="8533">MTGKHVGDVGQVWRRRRWHQTDPNSYSKNPPCVGQEQDVLELAESNVTQHPDCQLMNLNRWLLMILCIPSQIY</sequence>
<reference evidence="1 2" key="2">
    <citation type="journal article" date="2022" name="Mol. Ecol. Resour.">
        <title>The genomes of chicory, endive, great burdock and yacon provide insights into Asteraceae paleo-polyploidization history and plant inulin production.</title>
        <authorList>
            <person name="Fan W."/>
            <person name="Wang S."/>
            <person name="Wang H."/>
            <person name="Wang A."/>
            <person name="Jiang F."/>
            <person name="Liu H."/>
            <person name="Zhao H."/>
            <person name="Xu D."/>
            <person name="Zhang Y."/>
        </authorList>
    </citation>
    <scope>NUCLEOTIDE SEQUENCE [LARGE SCALE GENOMIC DNA]</scope>
    <source>
        <strain evidence="2">cv. Punajuju</strain>
        <tissue evidence="1">Leaves</tissue>
    </source>
</reference>
<evidence type="ECO:0000313" key="2">
    <source>
        <dbReference type="Proteomes" id="UP001055811"/>
    </source>
</evidence>
<keyword evidence="2" id="KW-1185">Reference proteome</keyword>